<keyword evidence="3" id="KW-1185">Reference proteome</keyword>
<dbReference type="Proteomes" id="UP001597261">
    <property type="component" value="Unassembled WGS sequence"/>
</dbReference>
<proteinExistence type="predicted"/>
<evidence type="ECO:0000313" key="3">
    <source>
        <dbReference type="Proteomes" id="UP001597261"/>
    </source>
</evidence>
<evidence type="ECO:0000256" key="1">
    <source>
        <dbReference type="SAM" id="MobiDB-lite"/>
    </source>
</evidence>
<comment type="caution">
    <text evidence="2">The sequence shown here is derived from an EMBL/GenBank/DDBJ whole genome shotgun (WGS) entry which is preliminary data.</text>
</comment>
<reference evidence="3" key="1">
    <citation type="journal article" date="2019" name="Int. J. Syst. Evol. Microbiol.">
        <title>The Global Catalogue of Microorganisms (GCM) 10K type strain sequencing project: providing services to taxonomists for standard genome sequencing and annotation.</title>
        <authorList>
            <consortium name="The Broad Institute Genomics Platform"/>
            <consortium name="The Broad Institute Genome Sequencing Center for Infectious Disease"/>
            <person name="Wu L."/>
            <person name="Ma J."/>
        </authorList>
    </citation>
    <scope>NUCLEOTIDE SEQUENCE [LARGE SCALE GENOMIC DNA]</scope>
    <source>
        <strain evidence="3">CGMCC 1.12470</strain>
    </source>
</reference>
<accession>A0ABW4ISI1</accession>
<sequence>MSDTTAPAAGGSSSRSRDRARPLPSSPFGITVGEKTTDSPPVSFAPITGSVVPIRLAAV</sequence>
<name>A0ABW4ISI1_9ACTN</name>
<feature type="region of interest" description="Disordered" evidence="1">
    <location>
        <begin position="1"/>
        <end position="43"/>
    </location>
</feature>
<dbReference type="RefSeq" id="WP_381083523.1">
    <property type="nucleotide sequence ID" value="NZ_JBHUDX010000047.1"/>
</dbReference>
<evidence type="ECO:0000313" key="2">
    <source>
        <dbReference type="EMBL" id="MFD1659926.1"/>
    </source>
</evidence>
<protein>
    <submittedName>
        <fullName evidence="2">Uncharacterized protein</fullName>
    </submittedName>
</protein>
<organism evidence="2 3">
    <name type="scientific">Streptomyces caeni</name>
    <dbReference type="NCBI Taxonomy" id="2307231"/>
    <lineage>
        <taxon>Bacteria</taxon>
        <taxon>Bacillati</taxon>
        <taxon>Actinomycetota</taxon>
        <taxon>Actinomycetes</taxon>
        <taxon>Kitasatosporales</taxon>
        <taxon>Streptomycetaceae</taxon>
        <taxon>Streptomyces</taxon>
    </lineage>
</organism>
<feature type="compositionally biased region" description="Low complexity" evidence="1">
    <location>
        <begin position="1"/>
        <end position="14"/>
    </location>
</feature>
<gene>
    <name evidence="2" type="ORF">ACFSL4_17420</name>
</gene>
<dbReference type="EMBL" id="JBHUDX010000047">
    <property type="protein sequence ID" value="MFD1659926.1"/>
    <property type="molecule type" value="Genomic_DNA"/>
</dbReference>